<name>Q4RLK3_TETNG</name>
<evidence type="ECO:0000256" key="1">
    <source>
        <dbReference type="SAM" id="MobiDB-lite"/>
    </source>
</evidence>
<feature type="region of interest" description="Disordered" evidence="1">
    <location>
        <begin position="33"/>
        <end position="56"/>
    </location>
</feature>
<organism evidence="2">
    <name type="scientific">Tetraodon nigroviridis</name>
    <name type="common">Spotted green pufferfish</name>
    <name type="synonym">Chelonodon nigroviridis</name>
    <dbReference type="NCBI Taxonomy" id="99883"/>
    <lineage>
        <taxon>Eukaryota</taxon>
        <taxon>Metazoa</taxon>
        <taxon>Chordata</taxon>
        <taxon>Craniata</taxon>
        <taxon>Vertebrata</taxon>
        <taxon>Euteleostomi</taxon>
        <taxon>Actinopterygii</taxon>
        <taxon>Neopterygii</taxon>
        <taxon>Teleostei</taxon>
        <taxon>Neoteleostei</taxon>
        <taxon>Acanthomorphata</taxon>
        <taxon>Eupercaria</taxon>
        <taxon>Tetraodontiformes</taxon>
        <taxon>Tetradontoidea</taxon>
        <taxon>Tetraodontidae</taxon>
        <taxon>Tetraodon</taxon>
    </lineage>
</organism>
<dbReference type="AlphaFoldDB" id="Q4RLK3"/>
<evidence type="ECO:0000313" key="2">
    <source>
        <dbReference type="EMBL" id="CAG10729.1"/>
    </source>
</evidence>
<dbReference type="KEGG" id="tng:GSTEN00032450G001"/>
<reference evidence="2" key="2">
    <citation type="submission" date="2004-02" db="EMBL/GenBank/DDBJ databases">
        <authorList>
            <consortium name="Genoscope"/>
            <consortium name="Whitehead Institute Centre for Genome Research"/>
        </authorList>
    </citation>
    <scope>NUCLEOTIDE SEQUENCE</scope>
</reference>
<sequence>MEKLSRLPSRHPLRQNKDQLVNQKVLVEAHEPMVNGPGESVRDVSARKAEVTVARG</sequence>
<reference evidence="2" key="1">
    <citation type="journal article" date="2004" name="Nature">
        <title>Genome duplication in the teleost fish Tetraodon nigroviridis reveals the early vertebrate proto-karyotype.</title>
        <authorList>
            <person name="Jaillon O."/>
            <person name="Aury J.-M."/>
            <person name="Brunet F."/>
            <person name="Petit J.-L."/>
            <person name="Stange-Thomann N."/>
            <person name="Mauceli E."/>
            <person name="Bouneau L."/>
            <person name="Fischer C."/>
            <person name="Ozouf-Costaz C."/>
            <person name="Bernot A."/>
            <person name="Nicaud S."/>
            <person name="Jaffe D."/>
            <person name="Fisher S."/>
            <person name="Lutfalla G."/>
            <person name="Dossat C."/>
            <person name="Segurens B."/>
            <person name="Dasilva C."/>
            <person name="Salanoubat M."/>
            <person name="Levy M."/>
            <person name="Boudet N."/>
            <person name="Castellano S."/>
            <person name="Anthouard V."/>
            <person name="Jubin C."/>
            <person name="Castelli V."/>
            <person name="Katinka M."/>
            <person name="Vacherie B."/>
            <person name="Biemont C."/>
            <person name="Skalli Z."/>
            <person name="Cattolico L."/>
            <person name="Poulain J."/>
            <person name="De Berardinis V."/>
            <person name="Cruaud C."/>
            <person name="Duprat S."/>
            <person name="Brottier P."/>
            <person name="Coutanceau J.-P."/>
            <person name="Gouzy J."/>
            <person name="Parra G."/>
            <person name="Lardier G."/>
            <person name="Chapple C."/>
            <person name="McKernan K.J."/>
            <person name="McEwan P."/>
            <person name="Bosak S."/>
            <person name="Kellis M."/>
            <person name="Volff J.-N."/>
            <person name="Guigo R."/>
            <person name="Zody M.C."/>
            <person name="Mesirov J."/>
            <person name="Lindblad-Toh K."/>
            <person name="Birren B."/>
            <person name="Nusbaum C."/>
            <person name="Kahn D."/>
            <person name="Robinson-Rechavi M."/>
            <person name="Laudet V."/>
            <person name="Schachter V."/>
            <person name="Quetier F."/>
            <person name="Saurin W."/>
            <person name="Scarpelli C."/>
            <person name="Wincker P."/>
            <person name="Lander E.S."/>
            <person name="Weissenbach J."/>
            <person name="Roest Crollius H."/>
        </authorList>
    </citation>
    <scope>NUCLEOTIDE SEQUENCE [LARGE SCALE GENOMIC DNA]</scope>
</reference>
<dbReference type="EMBL" id="CAAE01015019">
    <property type="protein sequence ID" value="CAG10729.1"/>
    <property type="molecule type" value="Genomic_DNA"/>
</dbReference>
<protein>
    <submittedName>
        <fullName evidence="2">(spotted green pufferfish) hypothetical protein</fullName>
    </submittedName>
</protein>
<gene>
    <name evidence="2" type="ORF">GSTENG00032450001</name>
</gene>
<accession>Q4RLK3</accession>
<comment type="caution">
    <text evidence="2">The sequence shown here is derived from an EMBL/GenBank/DDBJ whole genome shotgun (WGS) entry which is preliminary data.</text>
</comment>
<proteinExistence type="predicted"/>
<feature type="compositionally biased region" description="Basic and acidic residues" evidence="1">
    <location>
        <begin position="40"/>
        <end position="50"/>
    </location>
</feature>